<gene>
    <name evidence="3" type="ORF">S7711_05014</name>
</gene>
<feature type="region of interest" description="Disordered" evidence="1">
    <location>
        <begin position="1"/>
        <end position="106"/>
    </location>
</feature>
<feature type="compositionally biased region" description="Low complexity" evidence="1">
    <location>
        <begin position="9"/>
        <end position="22"/>
    </location>
</feature>
<dbReference type="Proteomes" id="UP000028045">
    <property type="component" value="Unassembled WGS sequence"/>
</dbReference>
<evidence type="ECO:0000256" key="1">
    <source>
        <dbReference type="SAM" id="MobiDB-lite"/>
    </source>
</evidence>
<feature type="domain" description="Ysc84 actin-binding" evidence="2">
    <location>
        <begin position="212"/>
        <end position="382"/>
    </location>
</feature>
<dbReference type="HOGENOM" id="CLU_015320_6_1_1"/>
<feature type="region of interest" description="Disordered" evidence="1">
    <location>
        <begin position="275"/>
        <end position="311"/>
    </location>
</feature>
<protein>
    <recommendedName>
        <fullName evidence="2">Ysc84 actin-binding domain-containing protein</fullName>
    </recommendedName>
</protein>
<feature type="compositionally biased region" description="Low complexity" evidence="1">
    <location>
        <begin position="91"/>
        <end position="102"/>
    </location>
</feature>
<dbReference type="InterPro" id="IPR007461">
    <property type="entry name" value="Ysc84_actin-binding"/>
</dbReference>
<name>A0A084BAK3_STACB</name>
<feature type="region of interest" description="Disordered" evidence="1">
    <location>
        <begin position="404"/>
        <end position="457"/>
    </location>
</feature>
<organism evidence="3 4">
    <name type="scientific">Stachybotrys chartarum (strain CBS 109288 / IBT 7711)</name>
    <name type="common">Toxic black mold</name>
    <name type="synonym">Stilbospora chartarum</name>
    <dbReference type="NCBI Taxonomy" id="1280523"/>
    <lineage>
        <taxon>Eukaryota</taxon>
        <taxon>Fungi</taxon>
        <taxon>Dikarya</taxon>
        <taxon>Ascomycota</taxon>
        <taxon>Pezizomycotina</taxon>
        <taxon>Sordariomycetes</taxon>
        <taxon>Hypocreomycetidae</taxon>
        <taxon>Hypocreales</taxon>
        <taxon>Stachybotryaceae</taxon>
        <taxon>Stachybotrys</taxon>
    </lineage>
</organism>
<evidence type="ECO:0000259" key="2">
    <source>
        <dbReference type="Pfam" id="PF04366"/>
    </source>
</evidence>
<keyword evidence="4" id="KW-1185">Reference proteome</keyword>
<dbReference type="EMBL" id="KL647503">
    <property type="protein sequence ID" value="KEY74582.1"/>
    <property type="molecule type" value="Genomic_DNA"/>
</dbReference>
<dbReference type="PANTHER" id="PTHR15629">
    <property type="entry name" value="SH3YL1 PROTEIN"/>
    <property type="match status" value="1"/>
</dbReference>
<evidence type="ECO:0000313" key="4">
    <source>
        <dbReference type="Proteomes" id="UP000028045"/>
    </source>
</evidence>
<feature type="compositionally biased region" description="Basic and acidic residues" evidence="1">
    <location>
        <begin position="275"/>
        <end position="288"/>
    </location>
</feature>
<reference evidence="3 4" key="1">
    <citation type="journal article" date="2014" name="BMC Genomics">
        <title>Comparative genome sequencing reveals chemotype-specific gene clusters in the toxigenic black mold Stachybotrys.</title>
        <authorList>
            <person name="Semeiks J."/>
            <person name="Borek D."/>
            <person name="Otwinowski Z."/>
            <person name="Grishin N.V."/>
        </authorList>
    </citation>
    <scope>NUCLEOTIDE SEQUENCE [LARGE SCALE GENOMIC DNA]</scope>
    <source>
        <strain evidence="4">CBS 109288 / IBT 7711</strain>
    </source>
</reference>
<dbReference type="PANTHER" id="PTHR15629:SF8">
    <property type="entry name" value="DUF500 DOMAIN PROTEIN (AFU_ORTHOLOGUE AFUA_5G07310)"/>
    <property type="match status" value="1"/>
</dbReference>
<accession>A0A084BAK3</accession>
<dbReference type="Pfam" id="PF04366">
    <property type="entry name" value="Ysc84"/>
    <property type="match status" value="1"/>
</dbReference>
<dbReference type="InterPro" id="IPR051702">
    <property type="entry name" value="SH3_domain_YSC84-like"/>
</dbReference>
<proteinExistence type="predicted"/>
<dbReference type="AlphaFoldDB" id="A0A084BAK3"/>
<feature type="compositionally biased region" description="Basic and acidic residues" evidence="1">
    <location>
        <begin position="420"/>
        <end position="434"/>
    </location>
</feature>
<feature type="compositionally biased region" description="Basic and acidic residues" evidence="1">
    <location>
        <begin position="444"/>
        <end position="457"/>
    </location>
</feature>
<dbReference type="GO" id="GO:0035091">
    <property type="term" value="F:phosphatidylinositol binding"/>
    <property type="evidence" value="ECO:0007669"/>
    <property type="project" value="TreeGrafter"/>
</dbReference>
<dbReference type="OrthoDB" id="10255128at2759"/>
<sequence>MSTPEKPISSTAPTPTSPPMASGGLLPEQNPVQPPSSQELPLQTRDDPVPDYDSLYDASSPGSIIHEKREQPHAQHPSTSSAPGSAPPIPSATAADSSSKKSWGGRISSLTSRLGAPGFMPGPMDKECEKAAAILRSFSKTGVYTEPSTQSPKPRTIITIPPRVIANAVGLAIFTTLRAGFHVSGAAGSGVIVARLPDGSWSAPSGIQILSVGTGFQFGIDMYDCVCVINTREALAAFMEKTRVSLGSDMAISAGPYGAGGAVEVGAPMDRRAFEDRKKKAKETREQPLPDASNQKASLVPPTPSRRSSASSTFKPVFSYVKSRGFYAGIQIDGTVIVERSEANAAFYGQSIPASQILARRVDGEGQWLAGVRVLLDALKAAETAAPPAVSEPAAVTRDVPVEGMRGGGELPPPGYEPGVGREELLQGETRADDSVPPAYADDGVARPEIGDHKMQS</sequence>
<evidence type="ECO:0000313" key="3">
    <source>
        <dbReference type="EMBL" id="KEY74582.1"/>
    </source>
</evidence>